<reference evidence="1 2" key="1">
    <citation type="journal article" date="2011" name="PLoS Pathog.">
        <title>Dynamic evolution of pathogenicity revealed by sequencing and comparative genomics of 19 Pseudomonas syringae isolates.</title>
        <authorList>
            <person name="Baltrus D.A."/>
            <person name="Nishimura M.T."/>
            <person name="Romanchuk A."/>
            <person name="Chang J.H."/>
            <person name="Mukhtar M.S."/>
            <person name="Cherkis K."/>
            <person name="Roach J."/>
            <person name="Grant S.R."/>
            <person name="Jones C.D."/>
            <person name="Dangl J.L."/>
        </authorList>
    </citation>
    <scope>NUCLEOTIDE SEQUENCE [LARGE SCALE GENOMIC DNA]</scope>
    <source>
        <strain evidence="1 2">M301315</strain>
    </source>
</reference>
<protein>
    <submittedName>
        <fullName evidence="1">Uncharacterized protein</fullName>
    </submittedName>
</protein>
<sequence>MPINRPAFNLKLNTAIAQPTVKKDAGAELRRLNQSEVRANTQTRFAVNHRAPLMTSHKVRWVKITVAGLPPIISR</sequence>
<evidence type="ECO:0000313" key="1">
    <source>
        <dbReference type="EMBL" id="AXH57964.1"/>
    </source>
</evidence>
<dbReference type="Proteomes" id="UP000006426">
    <property type="component" value="Chromosome"/>
</dbReference>
<dbReference type="AlphaFoldDB" id="A0AAD0M1J7"/>
<accession>A0AAD0M1J7</accession>
<proteinExistence type="predicted"/>
<name>A0AAD0M1J7_PSEAV</name>
<evidence type="ECO:0000313" key="2">
    <source>
        <dbReference type="Proteomes" id="UP000006426"/>
    </source>
</evidence>
<gene>
    <name evidence="1" type="ORF">PLA107_023875</name>
</gene>
<organism evidence="1 2">
    <name type="scientific">Pseudomonas amygdali pv. lachrymans str. M301315</name>
    <dbReference type="NCBI Taxonomy" id="629260"/>
    <lineage>
        <taxon>Bacteria</taxon>
        <taxon>Pseudomonadati</taxon>
        <taxon>Pseudomonadota</taxon>
        <taxon>Gammaproteobacteria</taxon>
        <taxon>Pseudomonadales</taxon>
        <taxon>Pseudomonadaceae</taxon>
        <taxon>Pseudomonas</taxon>
        <taxon>Pseudomonas amygdali</taxon>
    </lineage>
</organism>
<dbReference type="EMBL" id="CP031225">
    <property type="protein sequence ID" value="AXH57964.1"/>
    <property type="molecule type" value="Genomic_DNA"/>
</dbReference>